<dbReference type="EMBL" id="JAHESF010000011">
    <property type="protein sequence ID" value="MBT1697815.1"/>
    <property type="molecule type" value="Genomic_DNA"/>
</dbReference>
<accession>A0AAP2DK51</accession>
<dbReference type="Proteomes" id="UP001319200">
    <property type="component" value="Unassembled WGS sequence"/>
</dbReference>
<comment type="caution">
    <text evidence="1">The sequence shown here is derived from an EMBL/GenBank/DDBJ whole genome shotgun (WGS) entry which is preliminary data.</text>
</comment>
<gene>
    <name evidence="1" type="ORF">KK083_13060</name>
</gene>
<evidence type="ECO:0000313" key="1">
    <source>
        <dbReference type="EMBL" id="MBT1697815.1"/>
    </source>
</evidence>
<proteinExistence type="predicted"/>
<evidence type="ECO:0000313" key="2">
    <source>
        <dbReference type="Proteomes" id="UP001319200"/>
    </source>
</evidence>
<organism evidence="1 2">
    <name type="scientific">Chryseosolibacter histidini</name>
    <dbReference type="NCBI Taxonomy" id="2782349"/>
    <lineage>
        <taxon>Bacteria</taxon>
        <taxon>Pseudomonadati</taxon>
        <taxon>Bacteroidota</taxon>
        <taxon>Cytophagia</taxon>
        <taxon>Cytophagales</taxon>
        <taxon>Chryseotaleaceae</taxon>
        <taxon>Chryseosolibacter</taxon>
    </lineage>
</organism>
<dbReference type="AlphaFoldDB" id="A0AAP2DK51"/>
<sequence length="171" mass="19981">MTTRILLLFSIVMFVHTARGQNTTELERRNGFKDIKLGMLIDSLKGSKLKKEFKELDEFPAKLFTVDNPAYAKIGEVNVNKVEVKTYKDLVYQIHIVTDKDPRLMKALESIYGRSNYDMKKETYFWKGQDIVLKFKSYSRNELEMIYTSMQVLGLMKEDKGKKVQDIADDF</sequence>
<reference evidence="1 2" key="1">
    <citation type="submission" date="2021-05" db="EMBL/GenBank/DDBJ databases">
        <title>A Polyphasic approach of four new species of the genus Ohtaekwangia: Ohtaekwangia histidinii sp. nov., Ohtaekwangia cretensis sp. nov., Ohtaekwangia indiensis sp. nov., Ohtaekwangia reichenbachii sp. nov. from diverse environment.</title>
        <authorList>
            <person name="Octaviana S."/>
        </authorList>
    </citation>
    <scope>NUCLEOTIDE SEQUENCE [LARGE SCALE GENOMIC DNA]</scope>
    <source>
        <strain evidence="1 2">PWU4</strain>
    </source>
</reference>
<name>A0AAP2DK51_9BACT</name>
<protein>
    <submittedName>
        <fullName evidence="1">Uncharacterized protein</fullName>
    </submittedName>
</protein>
<dbReference type="RefSeq" id="WP_254163686.1">
    <property type="nucleotide sequence ID" value="NZ_JAHESF010000011.1"/>
</dbReference>
<keyword evidence="2" id="KW-1185">Reference proteome</keyword>